<dbReference type="Gene3D" id="3.60.110.10">
    <property type="entry name" value="Carbon-nitrogen hydrolase"/>
    <property type="match status" value="1"/>
</dbReference>
<dbReference type="RefSeq" id="WP_184728229.1">
    <property type="nucleotide sequence ID" value="NZ_JACHIW010000001.1"/>
</dbReference>
<dbReference type="InterPro" id="IPR044149">
    <property type="entry name" value="Nitrilases_CHs"/>
</dbReference>
<keyword evidence="4" id="KW-0378">Hydrolase</keyword>
<name>A0A840Q8Z5_9PSEU</name>
<dbReference type="EMBL" id="JACHIW010000001">
    <property type="protein sequence ID" value="MBB5157234.1"/>
    <property type="molecule type" value="Genomic_DNA"/>
</dbReference>
<dbReference type="Pfam" id="PF00795">
    <property type="entry name" value="CN_hydrolase"/>
    <property type="match status" value="1"/>
</dbReference>
<evidence type="ECO:0000313" key="5">
    <source>
        <dbReference type="Proteomes" id="UP000584374"/>
    </source>
</evidence>
<gene>
    <name evidence="4" type="ORF">BJ970_004768</name>
</gene>
<evidence type="ECO:0000313" key="4">
    <source>
        <dbReference type="EMBL" id="MBB5157234.1"/>
    </source>
</evidence>
<dbReference type="GO" id="GO:0018762">
    <property type="term" value="F:aliphatic nitrilase activity"/>
    <property type="evidence" value="ECO:0007669"/>
    <property type="project" value="UniProtKB-EC"/>
</dbReference>
<dbReference type="EC" id="3.5.5.1" evidence="4"/>
<comment type="caution">
    <text evidence="4">The sequence shown here is derived from an EMBL/GenBank/DDBJ whole genome shotgun (WGS) entry which is preliminary data.</text>
</comment>
<feature type="compositionally biased region" description="Basic and acidic residues" evidence="2">
    <location>
        <begin position="340"/>
        <end position="352"/>
    </location>
</feature>
<dbReference type="PANTHER" id="PTHR46044:SF2">
    <property type="entry name" value="CN HYDROLASE DOMAIN-CONTAINING PROTEIN"/>
    <property type="match status" value="1"/>
</dbReference>
<dbReference type="InterPro" id="IPR036526">
    <property type="entry name" value="C-N_Hydrolase_sf"/>
</dbReference>
<dbReference type="AlphaFoldDB" id="A0A840Q8Z5"/>
<dbReference type="InterPro" id="IPR003010">
    <property type="entry name" value="C-N_Hydrolase"/>
</dbReference>
<keyword evidence="5" id="KW-1185">Reference proteome</keyword>
<comment type="similarity">
    <text evidence="1">Belongs to the carbon-nitrogen hydrolase superfamily. Nitrilase family.</text>
</comment>
<evidence type="ECO:0000256" key="1">
    <source>
        <dbReference type="ARBA" id="ARBA00008129"/>
    </source>
</evidence>
<proteinExistence type="inferred from homology"/>
<evidence type="ECO:0000256" key="2">
    <source>
        <dbReference type="SAM" id="MobiDB-lite"/>
    </source>
</evidence>
<organism evidence="4 5">
    <name type="scientific">Saccharopolyspora phatthalungensis</name>
    <dbReference type="NCBI Taxonomy" id="664693"/>
    <lineage>
        <taxon>Bacteria</taxon>
        <taxon>Bacillati</taxon>
        <taxon>Actinomycetota</taxon>
        <taxon>Actinomycetes</taxon>
        <taxon>Pseudonocardiales</taxon>
        <taxon>Pseudonocardiaceae</taxon>
        <taxon>Saccharopolyspora</taxon>
    </lineage>
</organism>
<evidence type="ECO:0000259" key="3">
    <source>
        <dbReference type="PROSITE" id="PS50263"/>
    </source>
</evidence>
<protein>
    <submittedName>
        <fullName evidence="4">Nitrilase/aliphatic nitrilase</fullName>
        <ecNumber evidence="4">3.5.5.1</ecNumber>
        <ecNumber evidence="4">3.5.5.7</ecNumber>
    </submittedName>
</protein>
<feature type="domain" description="CN hydrolase" evidence="3">
    <location>
        <begin position="9"/>
        <end position="288"/>
    </location>
</feature>
<reference evidence="4 5" key="1">
    <citation type="submission" date="2020-08" db="EMBL/GenBank/DDBJ databases">
        <title>Sequencing the genomes of 1000 actinobacteria strains.</title>
        <authorList>
            <person name="Klenk H.-P."/>
        </authorList>
    </citation>
    <scope>NUCLEOTIDE SEQUENCE [LARGE SCALE GENOMIC DNA]</scope>
    <source>
        <strain evidence="4 5">DSM 45584</strain>
    </source>
</reference>
<dbReference type="CDD" id="cd07564">
    <property type="entry name" value="nitrilases_CHs"/>
    <property type="match status" value="1"/>
</dbReference>
<feature type="region of interest" description="Disordered" evidence="2">
    <location>
        <begin position="322"/>
        <end position="352"/>
    </location>
</feature>
<accession>A0A840Q8Z5</accession>
<dbReference type="PROSITE" id="PS50263">
    <property type="entry name" value="CN_HYDROLASE"/>
    <property type="match status" value="1"/>
</dbReference>
<sequence length="352" mass="38381">MSAIDLPRVSVAAVQAAPVFLDRRATLDKLDSLVHEAASHGAQVVVFGETFIPGFPIWNGVLPPVDQHSLHQRLTEESIVVPGPETDHLGRLAARHGVVLSVGVNERNPVSLGQLWNSNLIFNQDGQLVNHRRKLVATWYERLTWSHGDAHDLAPVPLDGLYLGALICGENTNTLARFTLLAQGERLHIATYPPSWPFDPRADGVEYDLEDSIRLRSAAHAFEGKVFSVVAATALSEDAVDAVANGDTRVERMLTAHPTASMIVDPHGRAIAGPLLGTEGILYAEIDLRDEIVAKQAHDIVGTYNRADIFQLTVDTRRHTPFLQHNAHPTPDVMRGSTSNHDDAAKDGGHNE</sequence>
<dbReference type="Proteomes" id="UP000584374">
    <property type="component" value="Unassembled WGS sequence"/>
</dbReference>
<dbReference type="EC" id="3.5.5.7" evidence="4"/>
<dbReference type="SUPFAM" id="SSF56317">
    <property type="entry name" value="Carbon-nitrogen hydrolase"/>
    <property type="match status" value="1"/>
</dbReference>
<dbReference type="PANTHER" id="PTHR46044">
    <property type="entry name" value="NITRILASE"/>
    <property type="match status" value="1"/>
</dbReference>